<name>A0A2V5K9F9_9BACL</name>
<protein>
    <submittedName>
        <fullName evidence="2">Uncharacterized protein</fullName>
    </submittedName>
</protein>
<comment type="caution">
    <text evidence="2">The sequence shown here is derived from an EMBL/GenBank/DDBJ whole genome shotgun (WGS) entry which is preliminary data.</text>
</comment>
<dbReference type="AlphaFoldDB" id="A0A2V5K9F9"/>
<dbReference type="RefSeq" id="WP_110839294.1">
    <property type="nucleotide sequence ID" value="NZ_QJVJ01000003.1"/>
</dbReference>
<gene>
    <name evidence="2" type="ORF">DLM86_07090</name>
</gene>
<keyword evidence="1" id="KW-0732">Signal</keyword>
<proteinExistence type="predicted"/>
<feature type="chain" id="PRO_5016032369" evidence="1">
    <location>
        <begin position="35"/>
        <end position="719"/>
    </location>
</feature>
<feature type="signal peptide" evidence="1">
    <location>
        <begin position="1"/>
        <end position="34"/>
    </location>
</feature>
<dbReference type="EMBL" id="QJVJ01000003">
    <property type="protein sequence ID" value="PYI55492.1"/>
    <property type="molecule type" value="Genomic_DNA"/>
</dbReference>
<accession>A0A2V5K9F9</accession>
<reference evidence="2 3" key="1">
    <citation type="submission" date="2018-05" db="EMBL/GenBank/DDBJ databases">
        <title>Paenibacillus flagellatus sp. nov., isolated from selenium mineral soil.</title>
        <authorList>
            <person name="Dai X."/>
        </authorList>
    </citation>
    <scope>NUCLEOTIDE SEQUENCE [LARGE SCALE GENOMIC DNA]</scope>
    <source>
        <strain evidence="2 3">DXL2</strain>
    </source>
</reference>
<evidence type="ECO:0000256" key="1">
    <source>
        <dbReference type="SAM" id="SignalP"/>
    </source>
</evidence>
<sequence length="719" mass="76086">MIRNRRGGLPRTARKLLPAIVAACLALAPCSALAGKEGVYVSDSVYFTLDKVRFSAASDDSILRFTVNLHNGGSGFVDYNGYGVRVTDSSGYSYSAQLTGKQSARVQAGKEQPFAYEARVAKGLDPKDLRVTLFRWNYGGGVSMSDIGSLSVASAMEESAAAEPEAVVPLAQVDSALSADAKVSFRLGGTYTVYQNDEWNVYADLIAVNSGDTGLVLPSGLKMRLENADGETVAVTALDGADKSLLPGKAQRITVHAAVPDSDAAGSWSLQFYTANGTNVSIWDSLELGGRTKLAAIGEARPITDAQGQEVAAVQVTSAVVSQSDDGQSVRMDVQVANNGSRVVAVPSLSAVFQSGKGGIAVQGTDAETHAAYLSQGETETFSFTALLPKGLPLDELQAALFEKRGGSTSAGASTAGASGSGNANANANANAGSNGASGTNGTAAASGKSVPVLIADLKRADAYALGDGEIYTIGQPIRLALEKNTEVSVAELKTYDNENYGFKTVVAKLRIANYDKSALALPELNLDLRDESGRVYTGTRQTNVIAQLASNSSYMVTYSFAMSDADLDKPFTLRVYKGKETIPLGAVKVGVEQENDRDDVWDVYPYKIRVKESDLLNGVLNTTFSYTMTLNVDLQRKALIISDSSVSKLQFDIVDPLGLVLSSQTLPFLGATRLLNGENFLTFGNLKVNQFSTHNYAVVYEVVDTPNGVVKRKLGEIR</sequence>
<dbReference type="Proteomes" id="UP000247476">
    <property type="component" value="Unassembled WGS sequence"/>
</dbReference>
<evidence type="ECO:0000313" key="3">
    <source>
        <dbReference type="Proteomes" id="UP000247476"/>
    </source>
</evidence>
<keyword evidence="3" id="KW-1185">Reference proteome</keyword>
<evidence type="ECO:0000313" key="2">
    <source>
        <dbReference type="EMBL" id="PYI55492.1"/>
    </source>
</evidence>
<organism evidence="2 3">
    <name type="scientific">Paenibacillus flagellatus</name>
    <dbReference type="NCBI Taxonomy" id="2211139"/>
    <lineage>
        <taxon>Bacteria</taxon>
        <taxon>Bacillati</taxon>
        <taxon>Bacillota</taxon>
        <taxon>Bacilli</taxon>
        <taxon>Bacillales</taxon>
        <taxon>Paenibacillaceae</taxon>
        <taxon>Paenibacillus</taxon>
    </lineage>
</organism>
<dbReference type="OrthoDB" id="2545931at2"/>